<accession>A0ABW1YY30</accession>
<evidence type="ECO:0000259" key="2">
    <source>
        <dbReference type="PROSITE" id="PS51898"/>
    </source>
</evidence>
<evidence type="ECO:0000313" key="3">
    <source>
        <dbReference type="EMBL" id="MFC6640793.1"/>
    </source>
</evidence>
<gene>
    <name evidence="3" type="ORF">ACFQAU_02680</name>
</gene>
<dbReference type="InterPro" id="IPR013762">
    <property type="entry name" value="Integrase-like_cat_sf"/>
</dbReference>
<dbReference type="PROSITE" id="PS51898">
    <property type="entry name" value="TYR_RECOMBINASE"/>
    <property type="match status" value="1"/>
</dbReference>
<proteinExistence type="predicted"/>
<dbReference type="RefSeq" id="WP_132447137.1">
    <property type="nucleotide sequence ID" value="NZ_JBHSWA010000001.1"/>
</dbReference>
<keyword evidence="4" id="KW-1185">Reference proteome</keyword>
<organism evidence="3 4">
    <name type="scientific">Sulfitobacter profundi</name>
    <dbReference type="NCBI Taxonomy" id="2679961"/>
    <lineage>
        <taxon>Bacteria</taxon>
        <taxon>Pseudomonadati</taxon>
        <taxon>Pseudomonadota</taxon>
        <taxon>Alphaproteobacteria</taxon>
        <taxon>Rhodobacterales</taxon>
        <taxon>Roseobacteraceae</taxon>
        <taxon>Sulfitobacter</taxon>
    </lineage>
</organism>
<name>A0ABW1YY30_9RHOB</name>
<dbReference type="Proteomes" id="UP001596403">
    <property type="component" value="Unassembled WGS sequence"/>
</dbReference>
<feature type="domain" description="Tyr recombinase" evidence="2">
    <location>
        <begin position="467"/>
        <end position="667"/>
    </location>
</feature>
<keyword evidence="1" id="KW-0233">DNA recombination</keyword>
<protein>
    <submittedName>
        <fullName evidence="3">Tyrosine-type recombinase/integrase</fullName>
    </submittedName>
</protein>
<dbReference type="InterPro" id="IPR002104">
    <property type="entry name" value="Integrase_catalytic"/>
</dbReference>
<comment type="caution">
    <text evidence="3">The sequence shown here is derived from an EMBL/GenBank/DDBJ whole genome shotgun (WGS) entry which is preliminary data.</text>
</comment>
<reference evidence="4" key="1">
    <citation type="journal article" date="2019" name="Int. J. Syst. Evol. Microbiol.">
        <title>The Global Catalogue of Microorganisms (GCM) 10K type strain sequencing project: providing services to taxonomists for standard genome sequencing and annotation.</title>
        <authorList>
            <consortium name="The Broad Institute Genomics Platform"/>
            <consortium name="The Broad Institute Genome Sequencing Center for Infectious Disease"/>
            <person name="Wu L."/>
            <person name="Ma J."/>
        </authorList>
    </citation>
    <scope>NUCLEOTIDE SEQUENCE [LARGE SCALE GENOMIC DNA]</scope>
    <source>
        <strain evidence="4">NBRC 111368</strain>
    </source>
</reference>
<dbReference type="EMBL" id="JBHSWA010000001">
    <property type="protein sequence ID" value="MFC6640793.1"/>
    <property type="molecule type" value="Genomic_DNA"/>
</dbReference>
<evidence type="ECO:0000256" key="1">
    <source>
        <dbReference type="ARBA" id="ARBA00023172"/>
    </source>
</evidence>
<dbReference type="Pfam" id="PF00589">
    <property type="entry name" value="Phage_integrase"/>
    <property type="match status" value="1"/>
</dbReference>
<dbReference type="Gene3D" id="1.10.443.10">
    <property type="entry name" value="Intergrase catalytic core"/>
    <property type="match status" value="1"/>
</dbReference>
<dbReference type="InterPro" id="IPR011010">
    <property type="entry name" value="DNA_brk_join_enz"/>
</dbReference>
<dbReference type="SUPFAM" id="SSF56349">
    <property type="entry name" value="DNA breaking-rejoining enzymes"/>
    <property type="match status" value="1"/>
</dbReference>
<evidence type="ECO:0000313" key="4">
    <source>
        <dbReference type="Proteomes" id="UP001596403"/>
    </source>
</evidence>
<sequence>MCVLRNANLPSEEIPNLHKVKRGIQTVVAGSSVCFPLKTHAFPEAAALARKLSALSDQIFLYAVTTMSLSLQDTRTLLTAFARFEIEADDRERALADPRSPQLAQAALEREAARQAVLRQAFFQHDYSVVREPLRHVANHLGIKLPDAASEQARLLAYEATRVMLDASQEKVRRDQGEFPGPSPYFSSVIAEQSNPGTNAQTPTTMTSIAPTNKEEAMKLFPRSWFASIKESPLQTEVLEEHAPAPSTPAQEEGLHALLRSRGVLQSCSPEVLAALKKGGAMEVSDGFLVYTALKSAGFGDEWQRHQKPDKAVGDKWQKSSLSSVRTASKIWAEEFRATEFTQASPDDIESTIEMIRRLSKYHGKGRKYTAKSYRALNAKVDKREAAAMDAAEREARRNGITNEAEIRDLRMAKAEPRLRVNTFVRLVRSVNRVGTMLKKLGVIEVNPFDICSFTNREEKALKATEALLEREPWDDRFDEFLASPVFQGKANGDADPLFWMPLIAALMGLRSEEAAQLGPMDVQWDSKVAYVIVRQELGDSVKSANATRKVPVHPALIELGFLELAERAKKNGQRRLFPSLKRGANKGTYTENFTKTFGYYRRTNDVYWHGLDFHALRTTFHHRLLDASCPGAHRRKLMGHEPLDEGEKSYAQKGISMPSLLKEVGKVPFDTARVRSPLADYPKALHEGNGLRLVHRSAS</sequence>